<sequence length="448" mass="50416">MITNHQRPACSTGGATSGGVSGRDAELILRTHNKFRAHVASGLEMKGTAGPQPPAANMMQLVWDDELAALAQRHADQCSSQHDCNHCRALDRFAVGQNLHQSDSTGGGKEADWTKVITSWYEEVRDFDNTFIDPFTFTHSTGHYTQMVWATTTHVGCGYRYFQDGSRHKKLYTCNYGPAGNIIANPMYTIARACSKCPRGSRCSAVYSGLCSVAANDGKGIKYEDYSTQGSSSSLQEIVSKSSLNDVIGGLVNWQIMKPLPDQLMRFAEKTNNWNFGKYPWSKKETELEPEDSIPLIMMEEQPVLISSWYVRPAVNHKSDNKNVIQSADFFSHEFEAQKFQLPPTPDIEEIEPSSWHSTKNWDQNDEAQFWDQHEHTSLHENDPLASEDTLEIAYSNIFSDYDNLEEPVSSFPSDRYGVHSFGVAEQQVPTPDSYYDRAFYSSEESEY</sequence>
<dbReference type="PRINTS" id="PR00837">
    <property type="entry name" value="V5TPXLIKE"/>
</dbReference>
<evidence type="ECO:0000313" key="4">
    <source>
        <dbReference type="RefSeq" id="XP_047739148.1"/>
    </source>
</evidence>
<dbReference type="InterPro" id="IPR014044">
    <property type="entry name" value="CAP_dom"/>
</dbReference>
<dbReference type="OrthoDB" id="414826at2759"/>
<protein>
    <submittedName>
        <fullName evidence="4">Uncharacterized protein LOC108672202</fullName>
    </submittedName>
</protein>
<dbReference type="PRINTS" id="PR00838">
    <property type="entry name" value="V5ALLERGEN"/>
</dbReference>
<feature type="region of interest" description="Disordered" evidence="1">
    <location>
        <begin position="1"/>
        <end position="22"/>
    </location>
</feature>
<dbReference type="InterPro" id="IPR001283">
    <property type="entry name" value="CRISP-related"/>
</dbReference>
<proteinExistence type="predicted"/>
<dbReference type="Pfam" id="PF00188">
    <property type="entry name" value="CAP"/>
    <property type="match status" value="1"/>
</dbReference>
<dbReference type="SMART" id="SM00198">
    <property type="entry name" value="SCP"/>
    <property type="match status" value="1"/>
</dbReference>
<dbReference type="PANTHER" id="PTHR10334">
    <property type="entry name" value="CYSTEINE-RICH SECRETORY PROTEIN-RELATED"/>
    <property type="match status" value="1"/>
</dbReference>
<dbReference type="InterPro" id="IPR002413">
    <property type="entry name" value="V5_allergen-like"/>
</dbReference>
<dbReference type="GO" id="GO:0005576">
    <property type="term" value="C:extracellular region"/>
    <property type="evidence" value="ECO:0007669"/>
    <property type="project" value="InterPro"/>
</dbReference>
<reference evidence="4" key="1">
    <citation type="submission" date="2025-08" db="UniProtKB">
        <authorList>
            <consortium name="RefSeq"/>
        </authorList>
    </citation>
    <scope>IDENTIFICATION</scope>
    <source>
        <tissue evidence="4">Whole organism</tissue>
    </source>
</reference>
<dbReference type="AlphaFoldDB" id="A0A979FR85"/>
<dbReference type="CDD" id="cd05380">
    <property type="entry name" value="CAP_euk"/>
    <property type="match status" value="1"/>
</dbReference>
<evidence type="ECO:0000256" key="1">
    <source>
        <dbReference type="SAM" id="MobiDB-lite"/>
    </source>
</evidence>
<dbReference type="SUPFAM" id="SSF55797">
    <property type="entry name" value="PR-1-like"/>
    <property type="match status" value="1"/>
</dbReference>
<accession>A0A979FR85</accession>
<evidence type="ECO:0000259" key="2">
    <source>
        <dbReference type="SMART" id="SM00198"/>
    </source>
</evidence>
<dbReference type="RefSeq" id="XP_047739148.1">
    <property type="nucleotide sequence ID" value="XM_047883192.1"/>
</dbReference>
<feature type="domain" description="SCP" evidence="2">
    <location>
        <begin position="23"/>
        <end position="184"/>
    </location>
</feature>
<name>A0A979FR85_HYAAZ</name>
<dbReference type="InterPro" id="IPR018244">
    <property type="entry name" value="Allrgn_V5/Tpx1_CS"/>
</dbReference>
<gene>
    <name evidence="4" type="primary">LOC108672202</name>
</gene>
<keyword evidence="3" id="KW-1185">Reference proteome</keyword>
<dbReference type="Proteomes" id="UP000694843">
    <property type="component" value="Unplaced"/>
</dbReference>
<evidence type="ECO:0000313" key="3">
    <source>
        <dbReference type="Proteomes" id="UP000694843"/>
    </source>
</evidence>
<dbReference type="PROSITE" id="PS01009">
    <property type="entry name" value="CRISP_1"/>
    <property type="match status" value="1"/>
</dbReference>
<dbReference type="InterPro" id="IPR035940">
    <property type="entry name" value="CAP_sf"/>
</dbReference>
<dbReference type="PROSITE" id="PS01010">
    <property type="entry name" value="CRISP_2"/>
    <property type="match status" value="1"/>
</dbReference>
<dbReference type="GeneID" id="108672202"/>
<dbReference type="KEGG" id="hazt:108672202"/>
<dbReference type="Gene3D" id="3.40.33.10">
    <property type="entry name" value="CAP"/>
    <property type="match status" value="1"/>
</dbReference>
<organism evidence="3 4">
    <name type="scientific">Hyalella azteca</name>
    <name type="common">Amphipod</name>
    <dbReference type="NCBI Taxonomy" id="294128"/>
    <lineage>
        <taxon>Eukaryota</taxon>
        <taxon>Metazoa</taxon>
        <taxon>Ecdysozoa</taxon>
        <taxon>Arthropoda</taxon>
        <taxon>Crustacea</taxon>
        <taxon>Multicrustacea</taxon>
        <taxon>Malacostraca</taxon>
        <taxon>Eumalacostraca</taxon>
        <taxon>Peracarida</taxon>
        <taxon>Amphipoda</taxon>
        <taxon>Senticaudata</taxon>
        <taxon>Talitrida</taxon>
        <taxon>Talitroidea</taxon>
        <taxon>Hyalellidae</taxon>
        <taxon>Hyalella</taxon>
    </lineage>
</organism>